<dbReference type="FunFam" id="1.10.390.10:FF:000011">
    <property type="entry name" value="Transcription initiation factor TFIID subunit"/>
    <property type="match status" value="1"/>
</dbReference>
<dbReference type="InterPro" id="IPR027268">
    <property type="entry name" value="Peptidase_M4/M1_CTD_sf"/>
</dbReference>
<feature type="compositionally biased region" description="Low complexity" evidence="9">
    <location>
        <begin position="11"/>
        <end position="30"/>
    </location>
</feature>
<dbReference type="GO" id="GO:0006367">
    <property type="term" value="P:transcription initiation at RNA polymerase II promoter"/>
    <property type="evidence" value="ECO:0007669"/>
    <property type="project" value="TreeGrafter"/>
</dbReference>
<dbReference type="InterPro" id="IPR037813">
    <property type="entry name" value="TAF2"/>
</dbReference>
<dbReference type="Pfam" id="PF25577">
    <property type="entry name" value="TPR_TAF2_C"/>
    <property type="match status" value="1"/>
</dbReference>
<evidence type="ECO:0000256" key="4">
    <source>
        <dbReference type="ARBA" id="ARBA00023015"/>
    </source>
</evidence>
<dbReference type="SUPFAM" id="SSF63737">
    <property type="entry name" value="Leukotriene A4 hydrolase N-terminal domain"/>
    <property type="match status" value="1"/>
</dbReference>
<dbReference type="CDD" id="cd09839">
    <property type="entry name" value="M1_like_TAF2"/>
    <property type="match status" value="1"/>
</dbReference>
<evidence type="ECO:0000256" key="7">
    <source>
        <dbReference type="ARBA" id="ARBA00025346"/>
    </source>
</evidence>
<dbReference type="PANTHER" id="PTHR15137:SF9">
    <property type="entry name" value="TRANSCRIPTION INITIATION FACTOR TFIID SUBUNIT 2"/>
    <property type="match status" value="1"/>
</dbReference>
<reference evidence="12 13" key="1">
    <citation type="journal article" date="2018" name="Nat. Ecol. Evol.">
        <title>Pezizomycetes genomes reveal the molecular basis of ectomycorrhizal truffle lifestyle.</title>
        <authorList>
            <person name="Murat C."/>
            <person name="Payen T."/>
            <person name="Noel B."/>
            <person name="Kuo A."/>
            <person name="Morin E."/>
            <person name="Chen J."/>
            <person name="Kohler A."/>
            <person name="Krizsan K."/>
            <person name="Balestrini R."/>
            <person name="Da Silva C."/>
            <person name="Montanini B."/>
            <person name="Hainaut M."/>
            <person name="Levati E."/>
            <person name="Barry K.W."/>
            <person name="Belfiori B."/>
            <person name="Cichocki N."/>
            <person name="Clum A."/>
            <person name="Dockter R.B."/>
            <person name="Fauchery L."/>
            <person name="Guy J."/>
            <person name="Iotti M."/>
            <person name="Le Tacon F."/>
            <person name="Lindquist E.A."/>
            <person name="Lipzen A."/>
            <person name="Malagnac F."/>
            <person name="Mello A."/>
            <person name="Molinier V."/>
            <person name="Miyauchi S."/>
            <person name="Poulain J."/>
            <person name="Riccioni C."/>
            <person name="Rubini A."/>
            <person name="Sitrit Y."/>
            <person name="Splivallo R."/>
            <person name="Traeger S."/>
            <person name="Wang M."/>
            <person name="Zifcakova L."/>
            <person name="Wipf D."/>
            <person name="Zambonelli A."/>
            <person name="Paolocci F."/>
            <person name="Nowrousian M."/>
            <person name="Ottonello S."/>
            <person name="Baldrian P."/>
            <person name="Spatafora J.W."/>
            <person name="Henrissat B."/>
            <person name="Nagy L.G."/>
            <person name="Aury J.M."/>
            <person name="Wincker P."/>
            <person name="Grigoriev I.V."/>
            <person name="Bonfante P."/>
            <person name="Martin F.M."/>
        </authorList>
    </citation>
    <scope>NUCLEOTIDE SEQUENCE [LARGE SCALE GENOMIC DNA]</scope>
    <source>
        <strain evidence="12 13">CCBAS932</strain>
    </source>
</reference>
<evidence type="ECO:0000313" key="13">
    <source>
        <dbReference type="Proteomes" id="UP000277580"/>
    </source>
</evidence>
<dbReference type="InterPro" id="IPR057345">
    <property type="entry name" value="Ig-like_TAF2"/>
</dbReference>
<feature type="region of interest" description="Disordered" evidence="9">
    <location>
        <begin position="148"/>
        <end position="181"/>
    </location>
</feature>
<evidence type="ECO:0000256" key="9">
    <source>
        <dbReference type="SAM" id="MobiDB-lite"/>
    </source>
</evidence>
<proteinExistence type="inferred from homology"/>
<dbReference type="STRING" id="1392247.A0A3N4KUU6"/>
<feature type="domain" description="Transcription initiation factor TFIID subunit 2 Ig-like" evidence="10">
    <location>
        <begin position="617"/>
        <end position="801"/>
    </location>
</feature>
<protein>
    <recommendedName>
        <fullName evidence="3">Transcription initiation factor TFIID subunit 2</fullName>
    </recommendedName>
    <alternativeName>
        <fullName evidence="8">TBP-associated factor 2</fullName>
    </alternativeName>
</protein>
<evidence type="ECO:0000256" key="8">
    <source>
        <dbReference type="ARBA" id="ARBA00076306"/>
    </source>
</evidence>
<dbReference type="Proteomes" id="UP000277580">
    <property type="component" value="Unassembled WGS sequence"/>
</dbReference>
<evidence type="ECO:0000256" key="1">
    <source>
        <dbReference type="ARBA" id="ARBA00004123"/>
    </source>
</evidence>
<dbReference type="InParanoid" id="A0A3N4KUU6"/>
<keyword evidence="4" id="KW-0805">Transcription regulation</keyword>
<feature type="region of interest" description="Disordered" evidence="9">
    <location>
        <begin position="1225"/>
        <end position="1329"/>
    </location>
</feature>
<dbReference type="Gene3D" id="1.10.390.10">
    <property type="entry name" value="Neutral Protease Domain 2"/>
    <property type="match status" value="1"/>
</dbReference>
<sequence>MPAATEVPIFAQSSQHYSQSSQHSQSQPQAQAPPPPQFCTGHQKVGLDINFANKSLKGWTEITINPTEATLKQLRLNCRQCKITKCLVNGKSPSLTYKEPYSSFKIHDTATVHQHHQLMKKLDPALSDPPEHELVIHLPPKVKIESVDPLSASAQNPPVGRSNPGTKRESPDIASNGAMTPALPRSDTSFIFSSLKVRIEYVIEHVRDGFTFVGCDAGDLRYPHAYTTHTPLPGSACCLFPTLDGIHERWTWEIEVTVPKTIGDIEKTSSQSPSPQVNGNGPVTNGINGVNGTHESPDEMSTEDVADEDGDLDMTVVCSGNYKDEETHPTEPWKKTLKFEQLQAVAPQHISIAAGPFERVNLSEYRDVETEEAMGSMSVDVLGYCLPGREPDLRNTCMFIPKALDYIFKEFGQYVFQAFKVCFVDDLAMDTTESASLVICSNRLLFPEHVIDPIWPVTRKLTYALATQWSGVQVVPKDWQDTWVIIGIAYWMTGCFLKTLMGNNEYRFRLKRDAEKICELDIGRPSLYAAGFAVPIDQGCLDFIKLKAPVVLTILEKRLWKVSSSMVLHRVVRKTFLGAVAGELKNGLMSTKHFIRVCEKSSHTKLDPFFQQWVYGSGYPRFEVSQRFNKKRMIVEMGIRQVQATETPTHHKVTAESFFNDAQEHVRHIAVGPPLPLFTGPMTIRIHEADGTPYEHVVDIKDTYTKLDIPYNTKYKRLKRSRRQKERAAAGAGVDISIDAQNDDVLLYCLGDVLQSEEEVDDWRLEDWSKEDEDKMAQESFEWIRMDADFEWICTLKVGQPDYMFLSQLQQDRDVIAQYEALQHLASIKESALISSILVRTLMDRRYYHGIRTEAALALSKCATADLAWVGQFHLMKAFQEFFCFPGSAIPRSNDFTDFTSYYVQKAIPTSMSRIRNLSGACPTSAQKWLLDVLRYNDNSNNNFDDCHYVANLMKALANTLTLTKNAGGEFGHHYEFEDDEAAATQEAAIREILRYQRMDQWQPTYQNIVSEVSLEIRRDLTLLRVKDAKMELFMSYTREGTLETLRAKAFDCMIDLGALRTPVLVEYICKVIGTDPSAYIRKRVYSALVKGLGMIATGDDKSKVKDEPDMELGEMMIIEDGGDSSSSRKDELARETISGAIASLKKEIGEGKVLKESLWKACTSQDIGLLELRDLIDICRLLYSTKDSLIVVMKRPRHLRCEHIGKAVLRFKWSYDLAAKPLPPPPPPPVQLKPLKLITTPKPRVNGTPIGRKTKDSRPNIERTPSISKSAPKSTPKSTPKPSGAPRPSATPKASSSNNSTPRQSHPKAPKIVLKLKNPLANGTSRSS</sequence>
<evidence type="ECO:0000256" key="6">
    <source>
        <dbReference type="ARBA" id="ARBA00023242"/>
    </source>
</evidence>
<dbReference type="GO" id="GO:0016251">
    <property type="term" value="F:RNA polymerase II general transcription initiation factor activity"/>
    <property type="evidence" value="ECO:0007669"/>
    <property type="project" value="TreeGrafter"/>
</dbReference>
<evidence type="ECO:0000313" key="12">
    <source>
        <dbReference type="EMBL" id="RPB14353.1"/>
    </source>
</evidence>
<comment type="similarity">
    <text evidence="2">Belongs to the TAF2 family.</text>
</comment>
<dbReference type="OrthoDB" id="308861at2759"/>
<keyword evidence="6" id="KW-0539">Nucleus</keyword>
<dbReference type="Gene3D" id="2.60.40.1730">
    <property type="entry name" value="tricorn interacting facor f3 domain"/>
    <property type="match status" value="1"/>
</dbReference>
<evidence type="ECO:0000259" key="10">
    <source>
        <dbReference type="Pfam" id="PF25316"/>
    </source>
</evidence>
<feature type="compositionally biased region" description="Polar residues" evidence="9">
    <location>
        <begin position="1293"/>
        <end position="1305"/>
    </location>
</feature>
<evidence type="ECO:0000256" key="2">
    <source>
        <dbReference type="ARBA" id="ARBA00010937"/>
    </source>
</evidence>
<feature type="region of interest" description="Disordered" evidence="9">
    <location>
        <begin position="1"/>
        <end position="37"/>
    </location>
</feature>
<gene>
    <name evidence="12" type="ORF">P167DRAFT_572504</name>
</gene>
<dbReference type="GO" id="GO:0003682">
    <property type="term" value="F:chromatin binding"/>
    <property type="evidence" value="ECO:0007669"/>
    <property type="project" value="TreeGrafter"/>
</dbReference>
<keyword evidence="5" id="KW-0804">Transcription</keyword>
<dbReference type="FunCoup" id="A0A3N4KUU6">
    <property type="interactions" value="615"/>
</dbReference>
<accession>A0A3N4KUU6</accession>
<dbReference type="PANTHER" id="PTHR15137">
    <property type="entry name" value="TRANSCRIPTION INITIATION FACTOR TFIID"/>
    <property type="match status" value="1"/>
</dbReference>
<name>A0A3N4KUU6_9PEZI</name>
<dbReference type="InterPro" id="IPR042097">
    <property type="entry name" value="Aminopeptidase_N-like_N_sf"/>
</dbReference>
<dbReference type="InterPro" id="IPR057991">
    <property type="entry name" value="TPR_TAF2_C"/>
</dbReference>
<evidence type="ECO:0000256" key="3">
    <source>
        <dbReference type="ARBA" id="ARBA00017363"/>
    </source>
</evidence>
<feature type="domain" description="Transcription initiation factor TFIID subunit 2 TPR repeats" evidence="11">
    <location>
        <begin position="802"/>
        <end position="1095"/>
    </location>
</feature>
<evidence type="ECO:0000259" key="11">
    <source>
        <dbReference type="Pfam" id="PF25577"/>
    </source>
</evidence>
<dbReference type="EMBL" id="ML119118">
    <property type="protein sequence ID" value="RPB14353.1"/>
    <property type="molecule type" value="Genomic_DNA"/>
</dbReference>
<dbReference type="SUPFAM" id="SSF55486">
    <property type="entry name" value="Metalloproteases ('zincins'), catalytic domain"/>
    <property type="match status" value="1"/>
</dbReference>
<keyword evidence="13" id="KW-1185">Reference proteome</keyword>
<organism evidence="12 13">
    <name type="scientific">Morchella conica CCBAS932</name>
    <dbReference type="NCBI Taxonomy" id="1392247"/>
    <lineage>
        <taxon>Eukaryota</taxon>
        <taxon>Fungi</taxon>
        <taxon>Dikarya</taxon>
        <taxon>Ascomycota</taxon>
        <taxon>Pezizomycotina</taxon>
        <taxon>Pezizomycetes</taxon>
        <taxon>Pezizales</taxon>
        <taxon>Morchellaceae</taxon>
        <taxon>Morchella</taxon>
    </lineage>
</organism>
<feature type="compositionally biased region" description="Low complexity" evidence="9">
    <location>
        <begin position="1265"/>
        <end position="1287"/>
    </location>
</feature>
<comment type="function">
    <text evidence="7">Functions as a component of the DNA-binding general transcription factor complex TFIID. Binding of TFIID to a promoter (with or without TATA element) is the initial step in pre-initiation complex (PIC) formation. TFIID plays a key role in the regulation of gene expression by RNA polymerase II through different activities such as transcription activator interaction, core promoter recognition and selectivity, TFIIA and TFIIB interaction, chromatin modification (histone acetylation by TAF1), facilitation of DNA opening and initiation of transcription.</text>
</comment>
<dbReference type="GO" id="GO:0005669">
    <property type="term" value="C:transcription factor TFIID complex"/>
    <property type="evidence" value="ECO:0007669"/>
    <property type="project" value="InterPro"/>
</dbReference>
<evidence type="ECO:0000256" key="5">
    <source>
        <dbReference type="ARBA" id="ARBA00023163"/>
    </source>
</evidence>
<comment type="subcellular location">
    <subcellularLocation>
        <location evidence="1">Nucleus</location>
    </subcellularLocation>
</comment>
<dbReference type="Pfam" id="PF25316">
    <property type="entry name" value="TAF2_3rd"/>
    <property type="match status" value="1"/>
</dbReference>
<dbReference type="GO" id="GO:0000976">
    <property type="term" value="F:transcription cis-regulatory region binding"/>
    <property type="evidence" value="ECO:0007669"/>
    <property type="project" value="TreeGrafter"/>
</dbReference>